<dbReference type="Proteomes" id="UP001232755">
    <property type="component" value="Unassembled WGS sequence"/>
</dbReference>
<dbReference type="EMBL" id="JAUSYP010000001">
    <property type="protein sequence ID" value="MDQ0746898.1"/>
    <property type="molecule type" value="Genomic_DNA"/>
</dbReference>
<sequence length="122" mass="13709">MGGIKYSYRHQQERKTWVPIVNLGGVPCHLCDQEIEPGTKWHLSHRWSPEGFPLESHPAHARCNCDTARTDFERDVGRTPAVGPTPARPPALSGTLTPPPTDGTWAWCEPSGSWVKVSREWR</sequence>
<proteinExistence type="predicted"/>
<evidence type="ECO:0000256" key="1">
    <source>
        <dbReference type="SAM" id="MobiDB-lite"/>
    </source>
</evidence>
<name>A0ABU0QHP2_9ACTN</name>
<keyword evidence="3" id="KW-1185">Reference proteome</keyword>
<protein>
    <recommendedName>
        <fullName evidence="4">HNH endonuclease</fullName>
    </recommendedName>
</protein>
<comment type="caution">
    <text evidence="2">The sequence shown here is derived from an EMBL/GenBank/DDBJ whole genome shotgun (WGS) entry which is preliminary data.</text>
</comment>
<gene>
    <name evidence="2" type="ORF">QF034_001129</name>
</gene>
<accession>A0ABU0QHP2</accession>
<organism evidence="2 3">
    <name type="scientific">Streptomyces africanus</name>
    <dbReference type="NCBI Taxonomy" id="231024"/>
    <lineage>
        <taxon>Bacteria</taxon>
        <taxon>Bacillati</taxon>
        <taxon>Actinomycetota</taxon>
        <taxon>Actinomycetes</taxon>
        <taxon>Kitasatosporales</taxon>
        <taxon>Streptomycetaceae</taxon>
        <taxon>Streptomyces</taxon>
    </lineage>
</organism>
<evidence type="ECO:0000313" key="2">
    <source>
        <dbReference type="EMBL" id="MDQ0746898.1"/>
    </source>
</evidence>
<evidence type="ECO:0008006" key="4">
    <source>
        <dbReference type="Google" id="ProtNLM"/>
    </source>
</evidence>
<evidence type="ECO:0000313" key="3">
    <source>
        <dbReference type="Proteomes" id="UP001232755"/>
    </source>
</evidence>
<feature type="region of interest" description="Disordered" evidence="1">
    <location>
        <begin position="75"/>
        <end position="103"/>
    </location>
</feature>
<reference evidence="2 3" key="1">
    <citation type="submission" date="2023-07" db="EMBL/GenBank/DDBJ databases">
        <title>Comparative genomics of wheat-associated soil bacteria to identify genetic determinants of phenazine resistance.</title>
        <authorList>
            <person name="Mouncey N."/>
        </authorList>
    </citation>
    <scope>NUCLEOTIDE SEQUENCE [LARGE SCALE GENOMIC DNA]</scope>
    <source>
        <strain evidence="2 3">B3I12</strain>
    </source>
</reference>